<name>W3V6C2_9GAMM</name>
<keyword evidence="3" id="KW-1185">Reference proteome</keyword>
<accession>W3V6C2</accession>
<reference evidence="2 3" key="1">
    <citation type="submission" date="2013-11" db="EMBL/GenBank/DDBJ databases">
        <title>Elucidation of the Photorhabdus temperata genome and generation of transposon mutant library to identify motility mutants.</title>
        <authorList>
            <person name="Hurst S.G.IV."/>
            <person name="Micheals B."/>
            <person name="Abebe-Akele F."/>
            <person name="Rowedder H."/>
            <person name="Bullock H."/>
            <person name="Jackobeck R."/>
            <person name="Janicki E."/>
            <person name="Tisa L.S."/>
        </authorList>
    </citation>
    <scope>NUCLEOTIDE SEQUENCE [LARGE SCALE GENOMIC DNA]</scope>
    <source>
        <strain evidence="2 3">NC19</strain>
    </source>
</reference>
<feature type="compositionally biased region" description="Basic and acidic residues" evidence="1">
    <location>
        <begin position="14"/>
        <end position="41"/>
    </location>
</feature>
<protein>
    <submittedName>
        <fullName evidence="2">Uncharacterized protein</fullName>
    </submittedName>
</protein>
<evidence type="ECO:0000313" key="2">
    <source>
        <dbReference type="EMBL" id="ETS31491.1"/>
    </source>
</evidence>
<evidence type="ECO:0000313" key="3">
    <source>
        <dbReference type="Proteomes" id="UP000018957"/>
    </source>
</evidence>
<comment type="caution">
    <text evidence="2">The sequence shown here is derived from an EMBL/GenBank/DDBJ whole genome shotgun (WGS) entry which is preliminary data.</text>
</comment>
<feature type="region of interest" description="Disordered" evidence="1">
    <location>
        <begin position="1"/>
        <end position="41"/>
    </location>
</feature>
<evidence type="ECO:0000256" key="1">
    <source>
        <dbReference type="SAM" id="MobiDB-lite"/>
    </source>
</evidence>
<dbReference type="AlphaFoldDB" id="W3V6C2"/>
<dbReference type="Proteomes" id="UP000018957">
    <property type="component" value="Unassembled WGS sequence"/>
</dbReference>
<dbReference type="EMBL" id="AYSJ01000011">
    <property type="protein sequence ID" value="ETS31491.1"/>
    <property type="molecule type" value="Genomic_DNA"/>
</dbReference>
<proteinExistence type="predicted"/>
<sequence>MNVVIAKKGTPDGGQKRQDLRKLMEEQNEKFPDRKTGKVTP</sequence>
<gene>
    <name evidence="2" type="ORF">PTE_02178</name>
</gene>
<organism evidence="2 3">
    <name type="scientific">Photorhabdus khanii NC19</name>
    <dbReference type="NCBI Taxonomy" id="1004151"/>
    <lineage>
        <taxon>Bacteria</taxon>
        <taxon>Pseudomonadati</taxon>
        <taxon>Pseudomonadota</taxon>
        <taxon>Gammaproteobacteria</taxon>
        <taxon>Enterobacterales</taxon>
        <taxon>Morganellaceae</taxon>
        <taxon>Photorhabdus</taxon>
    </lineage>
</organism>
<dbReference type="PATRIC" id="fig|1004151.3.peg.2227"/>